<proteinExistence type="predicted"/>
<dbReference type="PANTHER" id="PTHR30143:SF0">
    <property type="entry name" value="2-KETO-4-PENTENOATE HYDRATASE"/>
    <property type="match status" value="1"/>
</dbReference>
<dbReference type="EMBL" id="BJVS01000005">
    <property type="protein sequence ID" value="GEL53891.1"/>
    <property type="molecule type" value="Genomic_DNA"/>
</dbReference>
<dbReference type="KEGG" id="abg:Asbog_01337"/>
<comment type="caution">
    <text evidence="1">The sequence shown here is derived from an EMBL/GenBank/DDBJ whole genome shotgun (WGS) entry which is preliminary data.</text>
</comment>
<sequence>MITLDLAPPGEISPACDTDSAAVRLLNGRQTRAPLQALDDSEVPRTEDDAYRIQDAVAAALIADQGNIIGWKVGAPSPTGLPFAAPLHEATLFNGDTTLAPGLCRHRGVEAEIVYRLGRDLPWRDRPWSLGEVIDAIDSVHTAIEIIDTRFVRPGSQPRLVHLADQGSHGALVIGQGARAWQRLSPVCETVRLAFSDGRVIEHIGGNSAGDPRRLLVWLANHAIGRGIPLMAGCMITTGSMTDTIFVPPGMTATARIAHLPPVTVELP</sequence>
<keyword evidence="2" id="KW-1185">Reference proteome</keyword>
<dbReference type="RefSeq" id="WP_231944673.1">
    <property type="nucleotide sequence ID" value="NZ_AP014690.1"/>
</dbReference>
<dbReference type="AlphaFoldDB" id="A0AAN4U2U8"/>
<dbReference type="GO" id="GO:0005737">
    <property type="term" value="C:cytoplasm"/>
    <property type="evidence" value="ECO:0007669"/>
    <property type="project" value="TreeGrafter"/>
</dbReference>
<dbReference type="Gene3D" id="3.90.850.10">
    <property type="entry name" value="Fumarylacetoacetase-like, C-terminal domain"/>
    <property type="match status" value="1"/>
</dbReference>
<dbReference type="InterPro" id="IPR036663">
    <property type="entry name" value="Fumarylacetoacetase_C_sf"/>
</dbReference>
<evidence type="ECO:0000313" key="1">
    <source>
        <dbReference type="EMBL" id="GEL53891.1"/>
    </source>
</evidence>
<accession>A0AAN4U2U8</accession>
<dbReference type="GeneID" id="78226395"/>
<evidence type="ECO:0000313" key="2">
    <source>
        <dbReference type="Proteomes" id="UP000321287"/>
    </source>
</evidence>
<gene>
    <name evidence="1" type="ORF">ABO01nite_18980</name>
</gene>
<reference evidence="1 2" key="1">
    <citation type="submission" date="2019-07" db="EMBL/GenBank/DDBJ databases">
        <title>Whole genome shotgun sequence of Asaia bogorensis NBRC 16594.</title>
        <authorList>
            <person name="Hosoyama A."/>
            <person name="Uohara A."/>
            <person name="Ohji S."/>
            <person name="Ichikawa N."/>
        </authorList>
    </citation>
    <scope>NUCLEOTIDE SEQUENCE [LARGE SCALE GENOMIC DNA]</scope>
    <source>
        <strain evidence="1 2">NBRC 16594</strain>
    </source>
</reference>
<dbReference type="SUPFAM" id="SSF56529">
    <property type="entry name" value="FAH"/>
    <property type="match status" value="1"/>
</dbReference>
<dbReference type="Proteomes" id="UP000321287">
    <property type="component" value="Unassembled WGS sequence"/>
</dbReference>
<protein>
    <submittedName>
        <fullName evidence="1">Hydratase</fullName>
    </submittedName>
</protein>
<name>A0AAN4U2U8_9PROT</name>
<dbReference type="InterPro" id="IPR050772">
    <property type="entry name" value="Hydratase-Decarb/MhpD_sf"/>
</dbReference>
<dbReference type="GO" id="GO:0008684">
    <property type="term" value="F:2-oxopent-4-enoate hydratase activity"/>
    <property type="evidence" value="ECO:0007669"/>
    <property type="project" value="TreeGrafter"/>
</dbReference>
<organism evidence="1 2">
    <name type="scientific">Asaia bogorensis NBRC 16594</name>
    <dbReference type="NCBI Taxonomy" id="1231624"/>
    <lineage>
        <taxon>Bacteria</taxon>
        <taxon>Pseudomonadati</taxon>
        <taxon>Pseudomonadota</taxon>
        <taxon>Alphaproteobacteria</taxon>
        <taxon>Acetobacterales</taxon>
        <taxon>Acetobacteraceae</taxon>
        <taxon>Asaia</taxon>
    </lineage>
</organism>
<dbReference type="PANTHER" id="PTHR30143">
    <property type="entry name" value="ACID HYDRATASE"/>
    <property type="match status" value="1"/>
</dbReference>